<organism evidence="2 3">
    <name type="scientific">Pelagicoccus mobilis</name>
    <dbReference type="NCBI Taxonomy" id="415221"/>
    <lineage>
        <taxon>Bacteria</taxon>
        <taxon>Pseudomonadati</taxon>
        <taxon>Verrucomicrobiota</taxon>
        <taxon>Opitutia</taxon>
        <taxon>Puniceicoccales</taxon>
        <taxon>Pelagicoccaceae</taxon>
        <taxon>Pelagicoccus</taxon>
    </lineage>
</organism>
<dbReference type="Gene3D" id="3.20.20.100">
    <property type="entry name" value="NADP-dependent oxidoreductase domain"/>
    <property type="match status" value="1"/>
</dbReference>
<accession>A0A934VR32</accession>
<dbReference type="InterPro" id="IPR036812">
    <property type="entry name" value="NAD(P)_OxRdtase_dom_sf"/>
</dbReference>
<dbReference type="InterPro" id="IPR044479">
    <property type="entry name" value="LGALDH-like"/>
</dbReference>
<comment type="caution">
    <text evidence="2">The sequence shown here is derived from an EMBL/GenBank/DDBJ whole genome shotgun (WGS) entry which is preliminary data.</text>
</comment>
<dbReference type="GO" id="GO:0010349">
    <property type="term" value="F:L-galactose dehydrogenase activity"/>
    <property type="evidence" value="ECO:0007669"/>
    <property type="project" value="InterPro"/>
</dbReference>
<evidence type="ECO:0000313" key="2">
    <source>
        <dbReference type="EMBL" id="MBK1878977.1"/>
    </source>
</evidence>
<evidence type="ECO:0000259" key="1">
    <source>
        <dbReference type="Pfam" id="PF00248"/>
    </source>
</evidence>
<keyword evidence="3" id="KW-1185">Reference proteome</keyword>
<reference evidence="2" key="1">
    <citation type="submission" date="2021-01" db="EMBL/GenBank/DDBJ databases">
        <title>Modified the classification status of verrucomicrobia.</title>
        <authorList>
            <person name="Feng X."/>
        </authorList>
    </citation>
    <scope>NUCLEOTIDE SEQUENCE</scope>
    <source>
        <strain evidence="2">KCTC 13126</strain>
    </source>
</reference>
<dbReference type="AlphaFoldDB" id="A0A934VR32"/>
<dbReference type="GO" id="GO:0005829">
    <property type="term" value="C:cytosol"/>
    <property type="evidence" value="ECO:0007669"/>
    <property type="project" value="TreeGrafter"/>
</dbReference>
<dbReference type="CDD" id="cd19163">
    <property type="entry name" value="AKR_galDH"/>
    <property type="match status" value="1"/>
</dbReference>
<dbReference type="RefSeq" id="WP_200357191.1">
    <property type="nucleotide sequence ID" value="NZ_JAENIL010000038.1"/>
</dbReference>
<dbReference type="InterPro" id="IPR020471">
    <property type="entry name" value="AKR"/>
</dbReference>
<proteinExistence type="predicted"/>
<dbReference type="InterPro" id="IPR023210">
    <property type="entry name" value="NADP_OxRdtase_dom"/>
</dbReference>
<evidence type="ECO:0000313" key="3">
    <source>
        <dbReference type="Proteomes" id="UP000617628"/>
    </source>
</evidence>
<dbReference type="SUPFAM" id="SSF51430">
    <property type="entry name" value="NAD(P)-linked oxidoreductase"/>
    <property type="match status" value="1"/>
</dbReference>
<name>A0A934VR32_9BACT</name>
<dbReference type="PANTHER" id="PTHR42686">
    <property type="entry name" value="GH17980P-RELATED"/>
    <property type="match status" value="1"/>
</dbReference>
<dbReference type="EMBL" id="JAENIL010000038">
    <property type="protein sequence ID" value="MBK1878977.1"/>
    <property type="molecule type" value="Genomic_DNA"/>
</dbReference>
<dbReference type="Proteomes" id="UP000617628">
    <property type="component" value="Unassembled WGS sequence"/>
</dbReference>
<protein>
    <submittedName>
        <fullName evidence="2">Aldo/keto reductase</fullName>
    </submittedName>
</protein>
<dbReference type="Pfam" id="PF00248">
    <property type="entry name" value="Aldo_ket_red"/>
    <property type="match status" value="1"/>
</dbReference>
<dbReference type="PANTHER" id="PTHR42686:SF1">
    <property type="entry name" value="GH17980P-RELATED"/>
    <property type="match status" value="1"/>
</dbReference>
<feature type="domain" description="NADP-dependent oxidoreductase" evidence="1">
    <location>
        <begin position="16"/>
        <end position="285"/>
    </location>
</feature>
<gene>
    <name evidence="2" type="ORF">JIN87_18985</name>
</gene>
<sequence length="316" mass="34749">MKYRKLGATGLDVSILSYGASALGGVFSEINEDDGIQAVHTALDMGVNYIDVSPAYGDKKAETVLGRALKTRKREEYYLSTKAGKFCTPGAYGGHLFDYSEAAIRKSVDESLGRLGVEHVDVVYLHDIEYDGRSHVDQAVGEGIETLKALKSEGKIRFYGLSTYPMDLWKTVAESVDIEVAMTHSHYCLSDTQLLDIVDTCDRRGIGLINSSPLLMGVLTSRGPADWFPITEEEREVAQKAVNFCLENGTTIEKLSIQYAVANERIPTTLTSSSNPGRIRQSIENALIEPDLGLVGEVQDILKPILNRDWNFGETC</sequence>